<dbReference type="Proteomes" id="UP000224460">
    <property type="component" value="Unassembled WGS sequence"/>
</dbReference>
<dbReference type="EMBL" id="PEDL01000001">
    <property type="protein sequence ID" value="PHV72339.1"/>
    <property type="molecule type" value="Genomic_DNA"/>
</dbReference>
<evidence type="ECO:0000313" key="2">
    <source>
        <dbReference type="Proteomes" id="UP000224460"/>
    </source>
</evidence>
<proteinExistence type="predicted"/>
<protein>
    <submittedName>
        <fullName evidence="1">Uncharacterized protein</fullName>
    </submittedName>
</protein>
<reference evidence="1" key="1">
    <citation type="submission" date="2017-10" db="EMBL/GenBank/DDBJ databases">
        <title>Genome sequence of cellulolytic Lachnospiraceae bacterium XHS1971 isolated from hotspring sediment.</title>
        <authorList>
            <person name="Vasudevan G."/>
            <person name="Joshi A.J."/>
            <person name="Hivarkar S."/>
            <person name="Lanjekar V.B."/>
            <person name="Dhakephalkar P.K."/>
            <person name="Dagar S."/>
        </authorList>
    </citation>
    <scope>NUCLEOTIDE SEQUENCE</scope>
    <source>
        <strain evidence="1">XHS1971</strain>
    </source>
</reference>
<evidence type="ECO:0000313" key="1">
    <source>
        <dbReference type="EMBL" id="PHV72339.1"/>
    </source>
</evidence>
<organism evidence="1 2">
    <name type="scientific">Sporanaerobium hydrogeniformans</name>
    <dbReference type="NCBI Taxonomy" id="3072179"/>
    <lineage>
        <taxon>Bacteria</taxon>
        <taxon>Bacillati</taxon>
        <taxon>Bacillota</taxon>
        <taxon>Clostridia</taxon>
        <taxon>Lachnospirales</taxon>
        <taxon>Lachnospiraceae</taxon>
        <taxon>Sporanaerobium</taxon>
    </lineage>
</organism>
<accession>A0AC61DGH1</accession>
<keyword evidence="2" id="KW-1185">Reference proteome</keyword>
<sequence>MKTRNQKGFSLLEAVLALLLFTLLLEGLFDFFAKTYAGYVYFDHKATNINEARVVSDFIRREIREADEVAIHLMDTTVITRGNMEGVTGSTLKQIMTTSAGMGLRTLKLEANATTEGARYKLSYNSGGRTALVSNQIEDIIVRKATDSQLISFQCKIYKKNQNYKSQRMESTFTENLYYKE</sequence>
<gene>
    <name evidence="1" type="ORF">CS063_02355</name>
</gene>
<name>A0AC61DGH1_9FIRM</name>
<comment type="caution">
    <text evidence="1">The sequence shown here is derived from an EMBL/GenBank/DDBJ whole genome shotgun (WGS) entry which is preliminary data.</text>
</comment>